<evidence type="ECO:0000313" key="3">
    <source>
        <dbReference type="WBParaSite" id="Pan_g10439.t1"/>
    </source>
</evidence>
<keyword evidence="2" id="KW-1185">Reference proteome</keyword>
<reference evidence="3" key="2">
    <citation type="submission" date="2020-10" db="UniProtKB">
        <authorList>
            <consortium name="WormBaseParasite"/>
        </authorList>
    </citation>
    <scope>IDENTIFICATION</scope>
</reference>
<dbReference type="AlphaFoldDB" id="A0A7E4UM73"/>
<name>A0A7E4UM73_PANRE</name>
<dbReference type="WBParaSite" id="Pan_g10439.t1">
    <property type="protein sequence ID" value="Pan_g10439.t1"/>
    <property type="gene ID" value="Pan_g10439"/>
</dbReference>
<evidence type="ECO:0000313" key="2">
    <source>
        <dbReference type="Proteomes" id="UP000492821"/>
    </source>
</evidence>
<evidence type="ECO:0000256" key="1">
    <source>
        <dbReference type="SAM" id="MobiDB-lite"/>
    </source>
</evidence>
<reference evidence="2" key="1">
    <citation type="journal article" date="2013" name="Genetics">
        <title>The draft genome and transcriptome of Panagrellus redivivus are shaped by the harsh demands of a free-living lifestyle.</title>
        <authorList>
            <person name="Srinivasan J."/>
            <person name="Dillman A.R."/>
            <person name="Macchietto M.G."/>
            <person name="Heikkinen L."/>
            <person name="Lakso M."/>
            <person name="Fracchia K.M."/>
            <person name="Antoshechkin I."/>
            <person name="Mortazavi A."/>
            <person name="Wong G."/>
            <person name="Sternberg P.W."/>
        </authorList>
    </citation>
    <scope>NUCLEOTIDE SEQUENCE [LARGE SCALE GENOMIC DNA]</scope>
    <source>
        <strain evidence="2">MT8872</strain>
    </source>
</reference>
<sequence length="234" mass="26875">MESQLATPESEPSDPEPHPDPLPFSSLPYNFKMRLLYLAPERELNTFRNLNLETYTLTSLFATFVEHLYVVQAIAGRQNAKQWLSISKGPMNFNIPIAQHLLAAKKTIFVKYAVIIDEYVCPKFEAVLPLIKGDYHCIYLFGTIKFDYMLQLVTQNIEKFYIDGTVQFDSKNVESFVKQFKEKLNGTKCKLKLEQDLAGHRQLMDAFATEFGCGYKTVSAPQFKRIINLNRKGV</sequence>
<dbReference type="Proteomes" id="UP000492821">
    <property type="component" value="Unassembled WGS sequence"/>
</dbReference>
<protein>
    <submittedName>
        <fullName evidence="3">MULE domain-containing protein</fullName>
    </submittedName>
</protein>
<feature type="region of interest" description="Disordered" evidence="1">
    <location>
        <begin position="1"/>
        <end position="21"/>
    </location>
</feature>
<organism evidence="2 3">
    <name type="scientific">Panagrellus redivivus</name>
    <name type="common">Microworm</name>
    <dbReference type="NCBI Taxonomy" id="6233"/>
    <lineage>
        <taxon>Eukaryota</taxon>
        <taxon>Metazoa</taxon>
        <taxon>Ecdysozoa</taxon>
        <taxon>Nematoda</taxon>
        <taxon>Chromadorea</taxon>
        <taxon>Rhabditida</taxon>
        <taxon>Tylenchina</taxon>
        <taxon>Panagrolaimomorpha</taxon>
        <taxon>Panagrolaimoidea</taxon>
        <taxon>Panagrolaimidae</taxon>
        <taxon>Panagrellus</taxon>
    </lineage>
</organism>
<proteinExistence type="predicted"/>
<accession>A0A7E4UM73</accession>